<dbReference type="Gene3D" id="3.40.630.190">
    <property type="entry name" value="LCP protein"/>
    <property type="match status" value="1"/>
</dbReference>
<evidence type="ECO:0000313" key="5">
    <source>
        <dbReference type="Proteomes" id="UP001385809"/>
    </source>
</evidence>
<dbReference type="EMBL" id="JBBEGN010000002">
    <property type="protein sequence ID" value="MEJ2867046.1"/>
    <property type="molecule type" value="Genomic_DNA"/>
</dbReference>
<gene>
    <name evidence="4" type="ORF">WCD74_04670</name>
</gene>
<keyword evidence="5" id="KW-1185">Reference proteome</keyword>
<protein>
    <submittedName>
        <fullName evidence="4">LCP family protein</fullName>
    </submittedName>
</protein>
<feature type="domain" description="Cell envelope-related transcriptional attenuator" evidence="3">
    <location>
        <begin position="183"/>
        <end position="286"/>
    </location>
</feature>
<evidence type="ECO:0000259" key="3">
    <source>
        <dbReference type="Pfam" id="PF03816"/>
    </source>
</evidence>
<dbReference type="InterPro" id="IPR050922">
    <property type="entry name" value="LytR/CpsA/Psr_CW_biosynth"/>
</dbReference>
<feature type="domain" description="Cell envelope-related transcriptional attenuator" evidence="3">
    <location>
        <begin position="100"/>
        <end position="154"/>
    </location>
</feature>
<evidence type="ECO:0000256" key="2">
    <source>
        <dbReference type="SAM" id="MobiDB-lite"/>
    </source>
</evidence>
<dbReference type="RefSeq" id="WP_337693672.1">
    <property type="nucleotide sequence ID" value="NZ_JBBEGN010000002.1"/>
</dbReference>
<proteinExistence type="inferred from homology"/>
<feature type="region of interest" description="Disordered" evidence="2">
    <location>
        <begin position="396"/>
        <end position="432"/>
    </location>
</feature>
<comment type="similarity">
    <text evidence="1">Belongs to the LytR/CpsA/Psr (LCP) family.</text>
</comment>
<dbReference type="Pfam" id="PF03816">
    <property type="entry name" value="LytR_cpsA_psr"/>
    <property type="match status" value="2"/>
</dbReference>
<dbReference type="PANTHER" id="PTHR33392:SF6">
    <property type="entry name" value="POLYISOPRENYL-TEICHOIC ACID--PEPTIDOGLYCAN TEICHOIC ACID TRANSFERASE TAGU"/>
    <property type="match status" value="1"/>
</dbReference>
<sequence length="432" mass="44397">MSGSTNGRRRVRLFLRSLVVVVSAAVVALSAFAWVQVRQLDRSTASASVIQQPVAAPPTAEQNILLLGVDSRTDPQGNPLPPALLDALHAGDTGDGGDTADSITVVHVPAGGGRATAISIPRDSYVQLADDFGKHKINSAYSRAAAFTTDTLTEGTAGGAATSPFAPDAGPTASPDDPAVRRAAMQAGARLTIETVEQLTGLPITHYASVNLAGFADVSQALGGVPVCLRAPVDDPYSGLRLPAGPQEVSGAQALAFVRQRHGLPGGDLDRITRQQTFLASATRELLSAGTLANPFALDRLSGTLARSVTLDDRWNVLSFAGQMQGLSAGAVTFRTIPTGDPYLQTGSDGTAVEVDPTQVRQFVDDSIAVDAGERLPAPQPIGWSDAARTHAAEVGDEEETLKAAPTSATTPAAAPAPVTPPITAAAPGCIN</sequence>
<dbReference type="Proteomes" id="UP001385809">
    <property type="component" value="Unassembled WGS sequence"/>
</dbReference>
<dbReference type="PANTHER" id="PTHR33392">
    <property type="entry name" value="POLYISOPRENYL-TEICHOIC ACID--PEPTIDOGLYCAN TEICHOIC ACID TRANSFERASE TAGU"/>
    <property type="match status" value="1"/>
</dbReference>
<organism evidence="4 5">
    <name type="scientific">Actinomycetospora aurantiaca</name>
    <dbReference type="NCBI Taxonomy" id="3129233"/>
    <lineage>
        <taxon>Bacteria</taxon>
        <taxon>Bacillati</taxon>
        <taxon>Actinomycetota</taxon>
        <taxon>Actinomycetes</taxon>
        <taxon>Pseudonocardiales</taxon>
        <taxon>Pseudonocardiaceae</taxon>
        <taxon>Actinomycetospora</taxon>
    </lineage>
</organism>
<feature type="region of interest" description="Disordered" evidence="2">
    <location>
        <begin position="158"/>
        <end position="177"/>
    </location>
</feature>
<dbReference type="InterPro" id="IPR004474">
    <property type="entry name" value="LytR_CpsA_psr"/>
</dbReference>
<evidence type="ECO:0000313" key="4">
    <source>
        <dbReference type="EMBL" id="MEJ2867046.1"/>
    </source>
</evidence>
<feature type="compositionally biased region" description="Low complexity" evidence="2">
    <location>
        <begin position="404"/>
        <end position="432"/>
    </location>
</feature>
<reference evidence="4 5" key="1">
    <citation type="submission" date="2024-03" db="EMBL/GenBank/DDBJ databases">
        <title>Actinomycetospora sp. OC33-EN08, a novel actinomycete isolated from wild orchid (Aerides multiflora).</title>
        <authorList>
            <person name="Suriyachadkun C."/>
        </authorList>
    </citation>
    <scope>NUCLEOTIDE SEQUENCE [LARGE SCALE GENOMIC DNA]</scope>
    <source>
        <strain evidence="4 5">OC33-EN08</strain>
    </source>
</reference>
<comment type="caution">
    <text evidence="4">The sequence shown here is derived from an EMBL/GenBank/DDBJ whole genome shotgun (WGS) entry which is preliminary data.</text>
</comment>
<dbReference type="NCBIfam" id="TIGR00350">
    <property type="entry name" value="lytR_cpsA_psr"/>
    <property type="match status" value="1"/>
</dbReference>
<name>A0ABU8MIB5_9PSEU</name>
<accession>A0ABU8MIB5</accession>
<evidence type="ECO:0000256" key="1">
    <source>
        <dbReference type="ARBA" id="ARBA00006068"/>
    </source>
</evidence>